<feature type="compositionally biased region" description="Low complexity" evidence="1">
    <location>
        <begin position="110"/>
        <end position="119"/>
    </location>
</feature>
<sequence length="238" mass="26462">MMDAQNNWSDRTDLAMEQNDDDIPENIDQGAAITASLARRVFDEDFFAKNFSITRRAIQGRNAYAAWARKLGLTKKDDPEFLRINDELRKAGENLDKVLRGISPKDEKPTTQTPSQKPTNIHIAAASLSQDRPDSDPQGKKSAKRTRDSDGFISPPKHLTRKAPKADPIDVVQDVPTPDPDVDINILDPVVAASPPKTPKIFPFFVNPKGDLRTLITLAKLRPLPFSLSRPVDSSKSR</sequence>
<evidence type="ECO:0000256" key="1">
    <source>
        <dbReference type="SAM" id="MobiDB-lite"/>
    </source>
</evidence>
<organism evidence="2 3">
    <name type="scientific">Nephila pilipes</name>
    <name type="common">Giant wood spider</name>
    <name type="synonym">Nephila maculata</name>
    <dbReference type="NCBI Taxonomy" id="299642"/>
    <lineage>
        <taxon>Eukaryota</taxon>
        <taxon>Metazoa</taxon>
        <taxon>Ecdysozoa</taxon>
        <taxon>Arthropoda</taxon>
        <taxon>Chelicerata</taxon>
        <taxon>Arachnida</taxon>
        <taxon>Araneae</taxon>
        <taxon>Araneomorphae</taxon>
        <taxon>Entelegynae</taxon>
        <taxon>Araneoidea</taxon>
        <taxon>Nephilidae</taxon>
        <taxon>Nephila</taxon>
    </lineage>
</organism>
<dbReference type="OrthoDB" id="10648777at2759"/>
<protein>
    <submittedName>
        <fullName evidence="2">Uncharacterized protein</fullName>
    </submittedName>
</protein>
<reference evidence="2" key="1">
    <citation type="submission" date="2020-08" db="EMBL/GenBank/DDBJ databases">
        <title>Multicomponent nature underlies the extraordinary mechanical properties of spider dragline silk.</title>
        <authorList>
            <person name="Kono N."/>
            <person name="Nakamura H."/>
            <person name="Mori M."/>
            <person name="Yoshida Y."/>
            <person name="Ohtoshi R."/>
            <person name="Malay A.D."/>
            <person name="Moran D.A.P."/>
            <person name="Tomita M."/>
            <person name="Numata K."/>
            <person name="Arakawa K."/>
        </authorList>
    </citation>
    <scope>NUCLEOTIDE SEQUENCE</scope>
</reference>
<comment type="caution">
    <text evidence="2">The sequence shown here is derived from an EMBL/GenBank/DDBJ whole genome shotgun (WGS) entry which is preliminary data.</text>
</comment>
<feature type="compositionally biased region" description="Basic and acidic residues" evidence="1">
    <location>
        <begin position="131"/>
        <end position="150"/>
    </location>
</feature>
<keyword evidence="3" id="KW-1185">Reference proteome</keyword>
<name>A0A8X6TXI3_NEPPI</name>
<gene>
    <name evidence="2" type="ORF">NPIL_51141</name>
</gene>
<feature type="compositionally biased region" description="Basic and acidic residues" evidence="1">
    <location>
        <begin position="95"/>
        <end position="109"/>
    </location>
</feature>
<dbReference type="AlphaFoldDB" id="A0A8X6TXI3"/>
<feature type="region of interest" description="Disordered" evidence="1">
    <location>
        <begin position="1"/>
        <end position="25"/>
    </location>
</feature>
<dbReference type="EMBL" id="BMAW01018104">
    <property type="protein sequence ID" value="GFT56900.1"/>
    <property type="molecule type" value="Genomic_DNA"/>
</dbReference>
<evidence type="ECO:0000313" key="3">
    <source>
        <dbReference type="Proteomes" id="UP000887013"/>
    </source>
</evidence>
<accession>A0A8X6TXI3</accession>
<evidence type="ECO:0000313" key="2">
    <source>
        <dbReference type="EMBL" id="GFT56900.1"/>
    </source>
</evidence>
<feature type="region of interest" description="Disordered" evidence="1">
    <location>
        <begin position="95"/>
        <end position="177"/>
    </location>
</feature>
<dbReference type="Proteomes" id="UP000887013">
    <property type="component" value="Unassembled WGS sequence"/>
</dbReference>
<proteinExistence type="predicted"/>